<accession>A0A346DZA1</accession>
<protein>
    <submittedName>
        <fullName evidence="2">Uncharacterized protein</fullName>
    </submittedName>
</protein>
<keyword evidence="1" id="KW-0472">Membrane</keyword>
<keyword evidence="1" id="KW-0812">Transmembrane</keyword>
<reference evidence="2 3" key="1">
    <citation type="submission" date="2018-03" db="EMBL/GenBank/DDBJ databases">
        <title>A parallel universe: an anciently diverged bacterial symbiosis in a Hawaiian planthopper (Hemiptera: Cixiidae) reveals rearranged nutritional responsibilities.</title>
        <authorList>
            <person name="Bennett G."/>
            <person name="Mao M."/>
        </authorList>
    </citation>
    <scope>NUCLEOTIDE SEQUENCE [LARGE SCALE GENOMIC DNA]</scope>
    <source>
        <strain evidence="2 3">OLIH</strain>
    </source>
</reference>
<organism evidence="2 3">
    <name type="scientific">Candidatus Purcelliella pentastirinorum</name>
    <dbReference type="NCBI Taxonomy" id="472834"/>
    <lineage>
        <taxon>Bacteria</taxon>
        <taxon>Pseudomonadati</taxon>
        <taxon>Pseudomonadota</taxon>
        <taxon>Gammaproteobacteria</taxon>
        <taxon>Enterobacterales</taxon>
        <taxon>Enterobacteriaceae</taxon>
        <taxon>Candidatus Purcelliella</taxon>
    </lineage>
</organism>
<dbReference type="EMBL" id="CP028374">
    <property type="protein sequence ID" value="AXN02056.1"/>
    <property type="molecule type" value="Genomic_DNA"/>
</dbReference>
<name>A0A346DZA1_9ENTR</name>
<evidence type="ECO:0000256" key="1">
    <source>
        <dbReference type="SAM" id="Phobius"/>
    </source>
</evidence>
<evidence type="ECO:0000313" key="3">
    <source>
        <dbReference type="Proteomes" id="UP000256856"/>
    </source>
</evidence>
<evidence type="ECO:0000313" key="2">
    <source>
        <dbReference type="EMBL" id="AXN02056.1"/>
    </source>
</evidence>
<keyword evidence="1" id="KW-1133">Transmembrane helix</keyword>
<proteinExistence type="predicted"/>
<dbReference type="KEGG" id="ppet:C9I82_078"/>
<dbReference type="Proteomes" id="UP000256856">
    <property type="component" value="Chromosome"/>
</dbReference>
<keyword evidence="3" id="KW-1185">Reference proteome</keyword>
<dbReference type="AlphaFoldDB" id="A0A346DZA1"/>
<feature type="transmembrane region" description="Helical" evidence="1">
    <location>
        <begin position="26"/>
        <end position="48"/>
    </location>
</feature>
<sequence length="49" mass="6073">MFFINYKYFYDITDVVSIILLANLRLLYQANICTKFYFYFYSISFIIIF</sequence>
<gene>
    <name evidence="2" type="ORF">C9I82_078</name>
</gene>